<dbReference type="RefSeq" id="WP_021583396.1">
    <property type="nucleotide sequence ID" value="NZ_AWET01000008.1"/>
</dbReference>
<dbReference type="InterPro" id="IPR033985">
    <property type="entry name" value="SusD-like_N"/>
</dbReference>
<dbReference type="GO" id="GO:0009279">
    <property type="term" value="C:cell outer membrane"/>
    <property type="evidence" value="ECO:0007669"/>
    <property type="project" value="UniProtKB-SubCell"/>
</dbReference>
<dbReference type="EMBL" id="AWET01000008">
    <property type="protein sequence ID" value="ERK03759.1"/>
    <property type="molecule type" value="Genomic_DNA"/>
</dbReference>
<organism evidence="8 9">
    <name type="scientific">Hoylesella pleuritidis F0068</name>
    <dbReference type="NCBI Taxonomy" id="1081904"/>
    <lineage>
        <taxon>Bacteria</taxon>
        <taxon>Pseudomonadati</taxon>
        <taxon>Bacteroidota</taxon>
        <taxon>Bacteroidia</taxon>
        <taxon>Bacteroidales</taxon>
        <taxon>Prevotellaceae</taxon>
        <taxon>Hoylesella</taxon>
    </lineage>
</organism>
<dbReference type="PATRIC" id="fig|1081904.3.peg.448"/>
<keyword evidence="4" id="KW-0472">Membrane</keyword>
<evidence type="ECO:0000259" key="7">
    <source>
        <dbReference type="Pfam" id="PF14322"/>
    </source>
</evidence>
<dbReference type="InterPro" id="IPR011990">
    <property type="entry name" value="TPR-like_helical_dom_sf"/>
</dbReference>
<name>U2MX16_9BACT</name>
<comment type="similarity">
    <text evidence="2">Belongs to the SusD family.</text>
</comment>
<sequence length="499" mass="57471">MKNIIFLGAVLITLSFISCDDFLTESSQDEVRPNTTTDLEELLLGEGYASRTPIFPYLELLTDNVESNYSNATGQETMLLNGAPVFTWAEDMYEQLQKNNVPWYNSWQNLYHWINGCNVVIDQLPLVTGSKQAKERLKAEALGLRSFYYFMLVNAYAVPYNTEDSGANTAPGIPLILKSTVKDEFPKRNSVAEVYEQIVKDLLEARNLFAKNGVVNHSVYTVSPLFIDMLLARVYLYEGKWDEVIKYSSSVIEQKPALLKLRQFYTYDEWQGVVMYDIAKGGIYNSSSPELIWGYSINGEYSAYFMGVNLYIDPGKLPAFTVSKELETMYTSNDIRREAYYNAYLVMNGFIPEKHLLVGRKSENVVQNSTKGMRVSEAYLNRAEAYARKYLLTKDEQMRMAALSDLNILREARFTEPYVKLEIMNGDELLKSCLDERRRELSFEDHRWFDLRRLGMPAIQHTFSITNGQIRTYHLEKGSSKYVLPIAREVKDRNPELEK</sequence>
<dbReference type="Pfam" id="PF07980">
    <property type="entry name" value="SusD_RagB"/>
    <property type="match status" value="1"/>
</dbReference>
<dbReference type="AlphaFoldDB" id="U2MX16"/>
<comment type="caution">
    <text evidence="8">The sequence shown here is derived from an EMBL/GenBank/DDBJ whole genome shotgun (WGS) entry which is preliminary data.</text>
</comment>
<dbReference type="Pfam" id="PF14322">
    <property type="entry name" value="SusD-like_3"/>
    <property type="match status" value="1"/>
</dbReference>
<keyword evidence="5" id="KW-0998">Cell outer membrane</keyword>
<evidence type="ECO:0000313" key="9">
    <source>
        <dbReference type="Proteomes" id="UP000016600"/>
    </source>
</evidence>
<accession>U2MX16</accession>
<evidence type="ECO:0000259" key="6">
    <source>
        <dbReference type="Pfam" id="PF07980"/>
    </source>
</evidence>
<dbReference type="SUPFAM" id="SSF48452">
    <property type="entry name" value="TPR-like"/>
    <property type="match status" value="1"/>
</dbReference>
<dbReference type="PROSITE" id="PS51257">
    <property type="entry name" value="PROKAR_LIPOPROTEIN"/>
    <property type="match status" value="1"/>
</dbReference>
<reference evidence="8 9" key="1">
    <citation type="submission" date="2013-08" db="EMBL/GenBank/DDBJ databases">
        <authorList>
            <person name="Durkin A.S."/>
            <person name="Haft D.R."/>
            <person name="McCorrison J."/>
            <person name="Torralba M."/>
            <person name="Gillis M."/>
            <person name="Haft D.H."/>
            <person name="Methe B."/>
            <person name="Sutton G."/>
            <person name="Nelson K.E."/>
        </authorList>
    </citation>
    <scope>NUCLEOTIDE SEQUENCE [LARGE SCALE GENOMIC DNA]</scope>
    <source>
        <strain evidence="8 9">F0068</strain>
    </source>
</reference>
<evidence type="ECO:0000256" key="2">
    <source>
        <dbReference type="ARBA" id="ARBA00006275"/>
    </source>
</evidence>
<dbReference type="Proteomes" id="UP000016600">
    <property type="component" value="Unassembled WGS sequence"/>
</dbReference>
<evidence type="ECO:0000256" key="4">
    <source>
        <dbReference type="ARBA" id="ARBA00023136"/>
    </source>
</evidence>
<feature type="domain" description="RagB/SusD" evidence="6">
    <location>
        <begin position="349"/>
        <end position="497"/>
    </location>
</feature>
<keyword evidence="3" id="KW-0732">Signal</keyword>
<comment type="subcellular location">
    <subcellularLocation>
        <location evidence="1">Cell outer membrane</location>
    </subcellularLocation>
</comment>
<protein>
    <submittedName>
        <fullName evidence="8">Starch-binding protein, SusD-like family</fullName>
    </submittedName>
</protein>
<evidence type="ECO:0000256" key="3">
    <source>
        <dbReference type="ARBA" id="ARBA00022729"/>
    </source>
</evidence>
<feature type="domain" description="SusD-like N-terminal" evidence="7">
    <location>
        <begin position="66"/>
        <end position="213"/>
    </location>
</feature>
<keyword evidence="9" id="KW-1185">Reference proteome</keyword>
<proteinExistence type="inferred from homology"/>
<dbReference type="InterPro" id="IPR012944">
    <property type="entry name" value="SusD_RagB_dom"/>
</dbReference>
<evidence type="ECO:0000313" key="8">
    <source>
        <dbReference type="EMBL" id="ERK03759.1"/>
    </source>
</evidence>
<dbReference type="Gene3D" id="1.25.40.390">
    <property type="match status" value="1"/>
</dbReference>
<gene>
    <name evidence="8" type="ORF">HMPREF1218_0027</name>
</gene>
<evidence type="ECO:0000256" key="1">
    <source>
        <dbReference type="ARBA" id="ARBA00004442"/>
    </source>
</evidence>
<evidence type="ECO:0000256" key="5">
    <source>
        <dbReference type="ARBA" id="ARBA00023237"/>
    </source>
</evidence>